<keyword evidence="2" id="KW-0732">Signal</keyword>
<reference evidence="4" key="1">
    <citation type="journal article" date="2019" name="Int. J. Syst. Evol. Microbiol.">
        <title>The Global Catalogue of Microorganisms (GCM) 10K type strain sequencing project: providing services to taxonomists for standard genome sequencing and annotation.</title>
        <authorList>
            <consortium name="The Broad Institute Genomics Platform"/>
            <consortium name="The Broad Institute Genome Sequencing Center for Infectious Disease"/>
            <person name="Wu L."/>
            <person name="Ma J."/>
        </authorList>
    </citation>
    <scope>NUCLEOTIDE SEQUENCE [LARGE SCALE GENOMIC DNA]</scope>
    <source>
        <strain evidence="4">JCM 17591</strain>
    </source>
</reference>
<feature type="region of interest" description="Disordered" evidence="1">
    <location>
        <begin position="29"/>
        <end position="61"/>
    </location>
</feature>
<dbReference type="RefSeq" id="WP_344755364.1">
    <property type="nucleotide sequence ID" value="NZ_BAABBW010000004.1"/>
</dbReference>
<gene>
    <name evidence="3" type="ORF">GCM10022287_27490</name>
</gene>
<accession>A0ABP8A4X9</accession>
<evidence type="ECO:0000313" key="4">
    <source>
        <dbReference type="Proteomes" id="UP001501079"/>
    </source>
</evidence>
<evidence type="ECO:0008006" key="5">
    <source>
        <dbReference type="Google" id="ProtNLM"/>
    </source>
</evidence>
<proteinExistence type="predicted"/>
<protein>
    <recommendedName>
        <fullName evidence="5">LppP/LprE family lipoprotein</fullName>
    </recommendedName>
</protein>
<sequence length="230" mass="23425">MQRATRGIVSLAAAAALLASVSASLVGCAGSEPRAQPTERATVRPTPTTGTEPKLSPVTGSATPVLVVPPGTPTMVPQPFVAPGGSPPKDDAAMARAKEWITQVGPPPSGVRVLDSAPPGAPTQPATSAACDWLVQATKWWSTYVSNINPVKQWAEEHPVDGLAFTESMNGPGDLTGMTARSAEHPSDSLQFEFAPLPDGTVAIRIDVVIVPKGASCARSGSASSGGSRG</sequence>
<dbReference type="EMBL" id="BAABBW010000004">
    <property type="protein sequence ID" value="GAA4177955.1"/>
    <property type="molecule type" value="Genomic_DNA"/>
</dbReference>
<feature type="signal peptide" evidence="2">
    <location>
        <begin position="1"/>
        <end position="25"/>
    </location>
</feature>
<keyword evidence="4" id="KW-1185">Reference proteome</keyword>
<evidence type="ECO:0000313" key="3">
    <source>
        <dbReference type="EMBL" id="GAA4177955.1"/>
    </source>
</evidence>
<evidence type="ECO:0000256" key="2">
    <source>
        <dbReference type="SAM" id="SignalP"/>
    </source>
</evidence>
<dbReference type="Proteomes" id="UP001501079">
    <property type="component" value="Unassembled WGS sequence"/>
</dbReference>
<comment type="caution">
    <text evidence="3">The sequence shown here is derived from an EMBL/GenBank/DDBJ whole genome shotgun (WGS) entry which is preliminary data.</text>
</comment>
<feature type="chain" id="PRO_5045472320" description="LppP/LprE family lipoprotein" evidence="2">
    <location>
        <begin position="26"/>
        <end position="230"/>
    </location>
</feature>
<evidence type="ECO:0000256" key="1">
    <source>
        <dbReference type="SAM" id="MobiDB-lite"/>
    </source>
</evidence>
<dbReference type="PROSITE" id="PS51257">
    <property type="entry name" value="PROKAR_LIPOPROTEIN"/>
    <property type="match status" value="1"/>
</dbReference>
<name>A0ABP8A4X9_9MICO</name>
<organism evidence="3 4">
    <name type="scientific">Gryllotalpicola koreensis</name>
    <dbReference type="NCBI Taxonomy" id="993086"/>
    <lineage>
        <taxon>Bacteria</taxon>
        <taxon>Bacillati</taxon>
        <taxon>Actinomycetota</taxon>
        <taxon>Actinomycetes</taxon>
        <taxon>Micrococcales</taxon>
        <taxon>Microbacteriaceae</taxon>
        <taxon>Gryllotalpicola</taxon>
    </lineage>
</organism>